<comment type="catalytic activity">
    <reaction evidence="5">
        <text>UDP-N-acetyl-alpha-D-mannosamine + N-acetyl-alpha-D-glucosaminyl-di-trans,octa-cis-undecaprenyl diphosphate = N-acetyl-beta-D-mannosaminyl-(1-&gt;4)-N-acetyl-alpha-D-glucosaminyl di-trans,octa-cis-undecaprenyl diphosphate + UDP + H(+)</text>
        <dbReference type="Rhea" id="RHEA:16053"/>
        <dbReference type="ChEBI" id="CHEBI:15378"/>
        <dbReference type="ChEBI" id="CHEBI:58223"/>
        <dbReference type="ChEBI" id="CHEBI:62959"/>
        <dbReference type="ChEBI" id="CHEBI:68623"/>
        <dbReference type="ChEBI" id="CHEBI:132210"/>
        <dbReference type="EC" id="2.4.1.187"/>
    </reaction>
</comment>
<sequence length="242" mass="27819">MVKDMSKVVSIMGIPFNNLSKQKLIDKLFNQEMTKGFIVTANPEIVMETRSNEDYKNCILKADYVIADGIGVIIASKWIKQPLQERIPGFELMMEMIKYASSKGKSCYFLGANEAVNLKAVENLKIQFPDLIIAGHHHGFFDLDDRKIAEQVQEASPDFIFVALGMPKQEQWIAKNIDSFSKGIFMGVGGSFDVAAGEVKRAPDIWIKLNLEWLYRLIKQPFRWKRILKVFEFIFRIILKKY</sequence>
<organism evidence="6 7">
    <name type="scientific">Globicatella sulfidifaciens</name>
    <dbReference type="NCBI Taxonomy" id="136093"/>
    <lineage>
        <taxon>Bacteria</taxon>
        <taxon>Bacillati</taxon>
        <taxon>Bacillota</taxon>
        <taxon>Bacilli</taxon>
        <taxon>Lactobacillales</taxon>
        <taxon>Aerococcaceae</taxon>
        <taxon>Globicatella</taxon>
    </lineage>
</organism>
<reference evidence="6 7" key="1">
    <citation type="journal article" date="2020" name="Biotechnol. Biofuels">
        <title>New insights from the biogas microbiome by comprehensive genome-resolved metagenomics of nearly 1600 species originating from multiple anaerobic digesters.</title>
        <authorList>
            <person name="Campanaro S."/>
            <person name="Treu L."/>
            <person name="Rodriguez-R L.M."/>
            <person name="Kovalovszki A."/>
            <person name="Ziels R.M."/>
            <person name="Maus I."/>
            <person name="Zhu X."/>
            <person name="Kougias P.G."/>
            <person name="Basile A."/>
            <person name="Luo G."/>
            <person name="Schluter A."/>
            <person name="Konstantinidis K.T."/>
            <person name="Angelidaki I."/>
        </authorList>
    </citation>
    <scope>NUCLEOTIDE SEQUENCE [LARGE SCALE GENOMIC DNA]</scope>
    <source>
        <strain evidence="6">AS23ysBPME_34</strain>
    </source>
</reference>
<dbReference type="Pfam" id="PF03808">
    <property type="entry name" value="Glyco_tran_WecG"/>
    <property type="match status" value="1"/>
</dbReference>
<evidence type="ECO:0000256" key="4">
    <source>
        <dbReference type="ARBA" id="ARBA00023316"/>
    </source>
</evidence>
<gene>
    <name evidence="6" type="ORF">GX355_07875</name>
</gene>
<dbReference type="AlphaFoldDB" id="A0A7X8C4C9"/>
<dbReference type="EC" id="2.4.1.187" evidence="5"/>
<dbReference type="GO" id="GO:0071555">
    <property type="term" value="P:cell wall organization"/>
    <property type="evidence" value="ECO:0007669"/>
    <property type="project" value="UniProtKB-KW"/>
</dbReference>
<proteinExistence type="inferred from homology"/>
<protein>
    <recommendedName>
        <fullName evidence="5">N-acetylglucosaminyldiphosphoundecaprenol N-acetyl-beta-D-mannosaminyltransferase</fullName>
        <ecNumber evidence="5">2.4.1.187</ecNumber>
    </recommendedName>
    <alternativeName>
        <fullName evidence="5">N-acetylmannosaminyltransferase</fullName>
    </alternativeName>
    <alternativeName>
        <fullName evidence="5">UDP-N-acetylmannosamine transferase</fullName>
    </alternativeName>
    <alternativeName>
        <fullName evidence="5">UDP-N-acetylmannosamine:N-acetylglucosaminyl pyrophosphorylundecaprenol N-acetylmannosaminyltransferase</fullName>
    </alternativeName>
</protein>
<name>A0A7X8C4C9_9LACT</name>
<keyword evidence="1 5" id="KW-0328">Glycosyltransferase</keyword>
<evidence type="ECO:0000256" key="5">
    <source>
        <dbReference type="HAMAP-Rule" id="MF_02070"/>
    </source>
</evidence>
<evidence type="ECO:0000256" key="1">
    <source>
        <dbReference type="ARBA" id="ARBA00022676"/>
    </source>
</evidence>
<keyword evidence="2 5" id="KW-0808">Transferase</keyword>
<dbReference type="Proteomes" id="UP000541058">
    <property type="component" value="Unassembled WGS sequence"/>
</dbReference>
<dbReference type="UniPathway" id="UPA00632"/>
<comment type="function">
    <text evidence="5">Catalyzes the conversion of GlcNAc-PP-undecaprenol into ManNAc-GlcNAc-PP-undecaprenol, the first committed lipid intermediate in the de novo synthesis of teichoic acid.</text>
</comment>
<dbReference type="NCBIfam" id="TIGR00696">
    <property type="entry name" value="wecG_tagA_cpsF"/>
    <property type="match status" value="1"/>
</dbReference>
<dbReference type="GO" id="GO:0047244">
    <property type="term" value="F:N-acetylglucosaminyldiphosphoundecaprenol N-acetyl-beta-D-mannosaminyltransferase activity"/>
    <property type="evidence" value="ECO:0007669"/>
    <property type="project" value="UniProtKB-UniRule"/>
</dbReference>
<dbReference type="PANTHER" id="PTHR34136">
    <property type="match status" value="1"/>
</dbReference>
<keyword evidence="4 5" id="KW-0961">Cell wall biogenesis/degradation</keyword>
<evidence type="ECO:0000256" key="3">
    <source>
        <dbReference type="ARBA" id="ARBA00022944"/>
    </source>
</evidence>
<dbReference type="EMBL" id="JAAYSM010000261">
    <property type="protein sequence ID" value="NLJ18768.1"/>
    <property type="molecule type" value="Genomic_DNA"/>
</dbReference>
<comment type="caution">
    <text evidence="6">The sequence shown here is derived from an EMBL/GenBank/DDBJ whole genome shotgun (WGS) entry which is preliminary data.</text>
</comment>
<evidence type="ECO:0000256" key="2">
    <source>
        <dbReference type="ARBA" id="ARBA00022679"/>
    </source>
</evidence>
<evidence type="ECO:0000313" key="7">
    <source>
        <dbReference type="Proteomes" id="UP000541058"/>
    </source>
</evidence>
<accession>A0A7X8C4C9</accession>
<dbReference type="InterPro" id="IPR004629">
    <property type="entry name" value="WecG_TagA_CpsF"/>
</dbReference>
<dbReference type="GO" id="GO:0019350">
    <property type="term" value="P:teichoic acid biosynthetic process"/>
    <property type="evidence" value="ECO:0007669"/>
    <property type="project" value="UniProtKB-UniRule"/>
</dbReference>
<dbReference type="CDD" id="cd06533">
    <property type="entry name" value="Glyco_transf_WecG_TagA"/>
    <property type="match status" value="1"/>
</dbReference>
<evidence type="ECO:0000313" key="6">
    <source>
        <dbReference type="EMBL" id="NLJ18768.1"/>
    </source>
</evidence>
<comment type="similarity">
    <text evidence="5">Belongs to the glycosyltransferase 26 family. TagA/TarA subfamily.</text>
</comment>
<dbReference type="PANTHER" id="PTHR34136:SF1">
    <property type="entry name" value="UDP-N-ACETYL-D-MANNOSAMINURONIC ACID TRANSFERASE"/>
    <property type="match status" value="1"/>
</dbReference>
<comment type="pathway">
    <text evidence="5">Cell wall biogenesis; teichoic acid biosynthesis.</text>
</comment>
<dbReference type="HAMAP" id="MF_02070">
    <property type="entry name" value="TagA_TarA"/>
    <property type="match status" value="1"/>
</dbReference>
<dbReference type="InterPro" id="IPR034714">
    <property type="entry name" value="TagA_TarA"/>
</dbReference>
<keyword evidence="3 5" id="KW-0777">Teichoic acid biosynthesis</keyword>